<comment type="caution">
    <text evidence="1">The sequence shown here is derived from an EMBL/GenBank/DDBJ whole genome shotgun (WGS) entry which is preliminary data.</text>
</comment>
<organism evidence="1 2">
    <name type="scientific">Aporhodopirellula aestuarii</name>
    <dbReference type="NCBI Taxonomy" id="2950107"/>
    <lineage>
        <taxon>Bacteria</taxon>
        <taxon>Pseudomonadati</taxon>
        <taxon>Planctomycetota</taxon>
        <taxon>Planctomycetia</taxon>
        <taxon>Pirellulales</taxon>
        <taxon>Pirellulaceae</taxon>
        <taxon>Aporhodopirellula</taxon>
    </lineage>
</organism>
<protein>
    <submittedName>
        <fullName evidence="1">Uncharacterized protein</fullName>
    </submittedName>
</protein>
<evidence type="ECO:0000313" key="2">
    <source>
        <dbReference type="Proteomes" id="UP001202961"/>
    </source>
</evidence>
<proteinExistence type="predicted"/>
<accession>A0ABT0TXG1</accession>
<dbReference type="EMBL" id="JAMQBK010000001">
    <property type="protein sequence ID" value="MCM2369069.1"/>
    <property type="molecule type" value="Genomic_DNA"/>
</dbReference>
<dbReference type="Proteomes" id="UP001202961">
    <property type="component" value="Unassembled WGS sequence"/>
</dbReference>
<evidence type="ECO:0000313" key="1">
    <source>
        <dbReference type="EMBL" id="MCM2369069.1"/>
    </source>
</evidence>
<sequence length="66" mass="7488">MPTIWRNRTIKRSPQIPITYPPRTRTAPCYRTSLLRTEVAKELQQAITRYASDTSSPRDGVGSAQP</sequence>
<keyword evidence="2" id="KW-1185">Reference proteome</keyword>
<name>A0ABT0TXG1_9BACT</name>
<reference evidence="1 2" key="1">
    <citation type="journal article" date="2022" name="Syst. Appl. Microbiol.">
        <title>Rhodopirellula aestuarii sp. nov., a novel member of the genus Rhodopirellula isolated from brackish sediments collected in the Tagus River estuary, Portugal.</title>
        <authorList>
            <person name="Vitorino I.R."/>
            <person name="Klimek D."/>
            <person name="Calusinska M."/>
            <person name="Lobo-da-Cunha A."/>
            <person name="Vasconcelos V."/>
            <person name="Lage O.M."/>
        </authorList>
    </citation>
    <scope>NUCLEOTIDE SEQUENCE [LARGE SCALE GENOMIC DNA]</scope>
    <source>
        <strain evidence="1 2">ICT_H3.1</strain>
    </source>
</reference>
<gene>
    <name evidence="1" type="ORF">NB063_00375</name>
</gene>